<reference evidence="2" key="1">
    <citation type="submission" date="2016-10" db="EMBL/GenBank/DDBJ databases">
        <authorList>
            <person name="Varghese N."/>
            <person name="Submissions S."/>
        </authorList>
    </citation>
    <scope>NUCLEOTIDE SEQUENCE [LARGE SCALE GENOMIC DNA]</scope>
    <source>
        <strain evidence="2">AAP</strain>
    </source>
</reference>
<evidence type="ECO:0000313" key="1">
    <source>
        <dbReference type="EMBL" id="SDL08242.1"/>
    </source>
</evidence>
<organism evidence="1 2">
    <name type="scientific">Franzmannia pantelleriensis</name>
    <dbReference type="NCBI Taxonomy" id="48727"/>
    <lineage>
        <taxon>Bacteria</taxon>
        <taxon>Pseudomonadati</taxon>
        <taxon>Pseudomonadota</taxon>
        <taxon>Gammaproteobacteria</taxon>
        <taxon>Oceanospirillales</taxon>
        <taxon>Halomonadaceae</taxon>
        <taxon>Franzmannia</taxon>
    </lineage>
</organism>
<name>A0A1G9H5V4_9GAMM</name>
<dbReference type="AlphaFoldDB" id="A0A1G9H5V4"/>
<accession>A0A1G9H5V4</accession>
<evidence type="ECO:0000313" key="2">
    <source>
        <dbReference type="Proteomes" id="UP000199107"/>
    </source>
</evidence>
<dbReference type="EMBL" id="FNGH01000002">
    <property type="protein sequence ID" value="SDL08242.1"/>
    <property type="molecule type" value="Genomic_DNA"/>
</dbReference>
<protein>
    <submittedName>
        <fullName evidence="1">Uncharacterized protein</fullName>
    </submittedName>
</protein>
<sequence length="116" mass="13103">MGFFTRNTMNLQDMAHLVTYVTAGSVGYYVKQGAWVDEDTRAKMAGAWLQKFGHRASHWKLTKLTMVADGLARKTLYQAPEFANALPYLEGEDVDEAYAELFMQSEQALLFKGITK</sequence>
<proteinExistence type="predicted"/>
<dbReference type="OrthoDB" id="9007662at2"/>
<dbReference type="STRING" id="48727.SAMN05192555_102357"/>
<dbReference type="RefSeq" id="WP_089657200.1">
    <property type="nucleotide sequence ID" value="NZ_FNGH01000002.1"/>
</dbReference>
<keyword evidence="2" id="KW-1185">Reference proteome</keyword>
<dbReference type="Proteomes" id="UP000199107">
    <property type="component" value="Unassembled WGS sequence"/>
</dbReference>
<gene>
    <name evidence="1" type="ORF">SAMN05192555_102357</name>
</gene>